<keyword evidence="6" id="KW-1185">Reference proteome</keyword>
<dbReference type="SUPFAM" id="SSF53448">
    <property type="entry name" value="Nucleotide-diphospho-sugar transferases"/>
    <property type="match status" value="1"/>
</dbReference>
<feature type="transmembrane region" description="Helical" evidence="4">
    <location>
        <begin position="350"/>
        <end position="369"/>
    </location>
</feature>
<protein>
    <submittedName>
        <fullName evidence="5">Glycosyltransferase</fullName>
    </submittedName>
</protein>
<dbReference type="PANTHER" id="PTHR43630">
    <property type="entry name" value="POLY-BETA-1,6-N-ACETYL-D-GLUCOSAMINE SYNTHASE"/>
    <property type="match status" value="1"/>
</dbReference>
<proteinExistence type="inferred from homology"/>
<keyword evidence="4" id="KW-1133">Transmembrane helix</keyword>
<dbReference type="RefSeq" id="WP_345328081.1">
    <property type="nucleotide sequence ID" value="NZ_BAABGA010000120.1"/>
</dbReference>
<evidence type="ECO:0000256" key="4">
    <source>
        <dbReference type="SAM" id="Phobius"/>
    </source>
</evidence>
<dbReference type="Gene3D" id="3.90.550.10">
    <property type="entry name" value="Spore Coat Polysaccharide Biosynthesis Protein SpsA, Chain A"/>
    <property type="match status" value="1"/>
</dbReference>
<dbReference type="CDD" id="cd06423">
    <property type="entry name" value="CESA_like"/>
    <property type="match status" value="1"/>
</dbReference>
<evidence type="ECO:0000256" key="2">
    <source>
        <dbReference type="ARBA" id="ARBA00022676"/>
    </source>
</evidence>
<comment type="caution">
    <text evidence="5">The sequence shown here is derived from an EMBL/GenBank/DDBJ whole genome shotgun (WGS) entry which is preliminary data.</text>
</comment>
<comment type="similarity">
    <text evidence="1">Belongs to the glycosyltransferase 2 family.</text>
</comment>
<keyword evidence="4" id="KW-0472">Membrane</keyword>
<accession>A0ABP8NVG2</accession>
<organism evidence="5 6">
    <name type="scientific">Novipirellula rosea</name>
    <dbReference type="NCBI Taxonomy" id="1031540"/>
    <lineage>
        <taxon>Bacteria</taxon>
        <taxon>Pseudomonadati</taxon>
        <taxon>Planctomycetota</taxon>
        <taxon>Planctomycetia</taxon>
        <taxon>Pirellulales</taxon>
        <taxon>Pirellulaceae</taxon>
        <taxon>Novipirellula</taxon>
    </lineage>
</organism>
<dbReference type="PANTHER" id="PTHR43630:SF1">
    <property type="entry name" value="POLY-BETA-1,6-N-ACETYL-D-GLUCOSAMINE SYNTHASE"/>
    <property type="match status" value="1"/>
</dbReference>
<evidence type="ECO:0000313" key="5">
    <source>
        <dbReference type="EMBL" id="GAA4472018.1"/>
    </source>
</evidence>
<evidence type="ECO:0000313" key="6">
    <source>
        <dbReference type="Proteomes" id="UP001500840"/>
    </source>
</evidence>
<evidence type="ECO:0000256" key="1">
    <source>
        <dbReference type="ARBA" id="ARBA00006739"/>
    </source>
</evidence>
<feature type="transmembrane region" description="Helical" evidence="4">
    <location>
        <begin position="319"/>
        <end position="338"/>
    </location>
</feature>
<gene>
    <name evidence="5" type="ORF">GCM10023156_67620</name>
</gene>
<dbReference type="Pfam" id="PF13641">
    <property type="entry name" value="Glyco_tranf_2_3"/>
    <property type="match status" value="1"/>
</dbReference>
<reference evidence="6" key="1">
    <citation type="journal article" date="2019" name="Int. J. Syst. Evol. Microbiol.">
        <title>The Global Catalogue of Microorganisms (GCM) 10K type strain sequencing project: providing services to taxonomists for standard genome sequencing and annotation.</title>
        <authorList>
            <consortium name="The Broad Institute Genomics Platform"/>
            <consortium name="The Broad Institute Genome Sequencing Center for Infectious Disease"/>
            <person name="Wu L."/>
            <person name="Ma J."/>
        </authorList>
    </citation>
    <scope>NUCLEOTIDE SEQUENCE [LARGE SCALE GENOMIC DNA]</scope>
    <source>
        <strain evidence="6">JCM 17759</strain>
    </source>
</reference>
<evidence type="ECO:0000256" key="3">
    <source>
        <dbReference type="ARBA" id="ARBA00022679"/>
    </source>
</evidence>
<name>A0ABP8NVG2_9BACT</name>
<dbReference type="InterPro" id="IPR029044">
    <property type="entry name" value="Nucleotide-diphossugar_trans"/>
</dbReference>
<feature type="transmembrane region" description="Helical" evidence="4">
    <location>
        <begin position="381"/>
        <end position="402"/>
    </location>
</feature>
<dbReference type="EMBL" id="BAABGA010000120">
    <property type="protein sequence ID" value="GAA4472018.1"/>
    <property type="molecule type" value="Genomic_DNA"/>
</dbReference>
<keyword evidence="4" id="KW-0812">Transmembrane</keyword>
<dbReference type="Proteomes" id="UP001500840">
    <property type="component" value="Unassembled WGS sequence"/>
</dbReference>
<keyword evidence="3" id="KW-0808">Transferase</keyword>
<sequence length="427" mass="48408">MLTDWSYWISSLRTDQLLAALLPLLLFDSLRYSLGSLAVWLCDFARDIGCELLGNRTEPRFGQCPSVCVVIAGLNEAETLPHTLRSVWNTYPRLEIIVVDDGSRDAMSQVATEFARDHAGVTVLRKRNRGGKSSALNFALPFTNAEIIIGVDSDSHVGENAIWEIVQPFANPKVGAVSAAVMARNAHTNLVTRMQGLEYLRSIFLGRLFADRVGTLGIVSGAFGAFRREALMRTGGWDVGPGEDGDLALRIRKSGYQIAFAPFAQCFTNVPTVAKTLVKQRRRWEWAVITLECRKHVDLANPLSKNFCVSNLAMLADRWTFNLFLQFVCWGYMGWLCIHANEDTWKLFFLYYLVFLVLDAIQVAVLLYYSNDRRRDLSVGLAAPLMPLYQVALRAVMFYGILEELFFRRSHHDNFVPEHVRRSTWHW</sequence>
<keyword evidence="2" id="KW-0328">Glycosyltransferase</keyword>